<protein>
    <recommendedName>
        <fullName evidence="3">GxxExxY protein</fullName>
    </recommendedName>
</protein>
<reference evidence="1 2" key="1">
    <citation type="submission" date="2012-02" db="EMBL/GenBank/DDBJ databases">
        <title>Improved High-Quality Draft genome of Prevotella bivia DSM 20514.</title>
        <authorList>
            <consortium name="US DOE Joint Genome Institute (JGI-PGF)"/>
            <person name="Lucas S."/>
            <person name="Copeland A."/>
            <person name="Lapidus A."/>
            <person name="Bruce D."/>
            <person name="Goodwin L."/>
            <person name="Pitluck S."/>
            <person name="Peters L."/>
            <person name="Mikhailova N."/>
            <person name="Munk A.C.C."/>
            <person name="Kyrpides N."/>
            <person name="Mavromatis K."/>
            <person name="Detter J.C."/>
            <person name="Han C."/>
            <person name="Land M."/>
            <person name="Hauser L."/>
            <person name="Markowitz V."/>
            <person name="Cheng J.-F."/>
            <person name="Hugenholtz P."/>
            <person name="Woyke T."/>
            <person name="Wu D."/>
            <person name="Gronow S."/>
            <person name="Wellnitz S."/>
            <person name="Brambilla E."/>
            <person name="Klenk H.-P."/>
            <person name="Eisen J.A."/>
        </authorList>
    </citation>
    <scope>NUCLEOTIDE SEQUENCE [LARGE SCALE GENOMIC DNA]</scope>
    <source>
        <strain evidence="1 2">DSM 20514</strain>
    </source>
</reference>
<evidence type="ECO:0000313" key="2">
    <source>
        <dbReference type="Proteomes" id="UP000002786"/>
    </source>
</evidence>
<proteinExistence type="predicted"/>
<name>I4Z9D7_9BACT</name>
<dbReference type="GeneID" id="78531092"/>
<evidence type="ECO:0008006" key="3">
    <source>
        <dbReference type="Google" id="ProtNLM"/>
    </source>
</evidence>
<dbReference type="RefSeq" id="WP_004339591.1">
    <property type="nucleotide sequence ID" value="NZ_JH660660.1"/>
</dbReference>
<dbReference type="HOGENOM" id="CLU_134960_0_1_10"/>
<dbReference type="Proteomes" id="UP000002786">
    <property type="component" value="Unassembled WGS sequence"/>
</dbReference>
<dbReference type="InterPro" id="IPR026350">
    <property type="entry name" value="GxxExxY"/>
</dbReference>
<dbReference type="AlphaFoldDB" id="I4Z9D7"/>
<sequence>MSMLYPEISKLIVDAFYEVCRNLSVGYAEKVYEKALVYELQTLGLQVEEQKPITVMYKGQLNVGSFIADIVVEDCIILELKATSMINKEHTAQLINYLICTGKDVGYILNFGGDRRFERRLGPSALHSNAK</sequence>
<dbReference type="NCBIfam" id="TIGR04256">
    <property type="entry name" value="GxxExxY"/>
    <property type="match status" value="1"/>
</dbReference>
<keyword evidence="2" id="KW-1185">Reference proteome</keyword>
<organism evidence="1 2">
    <name type="scientific">Prevotella bivia DSM 20514</name>
    <dbReference type="NCBI Taxonomy" id="868129"/>
    <lineage>
        <taxon>Bacteria</taxon>
        <taxon>Pseudomonadati</taxon>
        <taxon>Bacteroidota</taxon>
        <taxon>Bacteroidia</taxon>
        <taxon>Bacteroidales</taxon>
        <taxon>Prevotellaceae</taxon>
        <taxon>Prevotella</taxon>
    </lineage>
</organism>
<gene>
    <name evidence="1" type="ORF">PrebiDRAFT_1100</name>
</gene>
<accession>I4Z9D7</accession>
<dbReference type="EMBL" id="JH660660">
    <property type="protein sequence ID" value="EIM32829.1"/>
    <property type="molecule type" value="Genomic_DNA"/>
</dbReference>
<dbReference type="Pfam" id="PF13366">
    <property type="entry name" value="PDDEXK_3"/>
    <property type="match status" value="1"/>
</dbReference>
<evidence type="ECO:0000313" key="1">
    <source>
        <dbReference type="EMBL" id="EIM32829.1"/>
    </source>
</evidence>